<evidence type="ECO:0000313" key="1">
    <source>
        <dbReference type="EMBL" id="MDJ1482956.1"/>
    </source>
</evidence>
<gene>
    <name evidence="1" type="ORF">QNI16_20810</name>
</gene>
<dbReference type="AlphaFoldDB" id="A0AAE3U805"/>
<organism evidence="1 2">
    <name type="scientific">Xanthocytophaga flava</name>
    <dbReference type="NCBI Taxonomy" id="3048013"/>
    <lineage>
        <taxon>Bacteria</taxon>
        <taxon>Pseudomonadati</taxon>
        <taxon>Bacteroidota</taxon>
        <taxon>Cytophagia</taxon>
        <taxon>Cytophagales</taxon>
        <taxon>Rhodocytophagaceae</taxon>
        <taxon>Xanthocytophaga</taxon>
    </lineage>
</organism>
<sequence>MSQSPIDLIMIKSVKQILKDPEIHSLFCDYMRNVLAYKQIFILPSEIKQITEWELIRERLEISRQRLDLTLQLHTEFCSICKFIMQLGRLPVSEIDRILDIVDIRRRYRP</sequence>
<evidence type="ECO:0000313" key="2">
    <source>
        <dbReference type="Proteomes" id="UP001241110"/>
    </source>
</evidence>
<accession>A0AAE3U805</accession>
<protein>
    <submittedName>
        <fullName evidence="1">Uncharacterized protein</fullName>
    </submittedName>
</protein>
<name>A0AAE3U805_9BACT</name>
<proteinExistence type="predicted"/>
<dbReference type="Proteomes" id="UP001241110">
    <property type="component" value="Unassembled WGS sequence"/>
</dbReference>
<reference evidence="1" key="1">
    <citation type="submission" date="2023-05" db="EMBL/GenBank/DDBJ databases">
        <authorList>
            <person name="Zhang X."/>
        </authorList>
    </citation>
    <scope>NUCLEOTIDE SEQUENCE</scope>
    <source>
        <strain evidence="1">YF14B1</strain>
    </source>
</reference>
<dbReference type="RefSeq" id="WP_314001059.1">
    <property type="nucleotide sequence ID" value="NZ_JASJOT010000021.1"/>
</dbReference>
<dbReference type="EMBL" id="JASJOS010000009">
    <property type="protein sequence ID" value="MDJ1482956.1"/>
    <property type="molecule type" value="Genomic_DNA"/>
</dbReference>
<comment type="caution">
    <text evidence="1">The sequence shown here is derived from an EMBL/GenBank/DDBJ whole genome shotgun (WGS) entry which is preliminary data.</text>
</comment>